<organism evidence="3 4">
    <name type="scientific">Rubrobacter xylanophilus (strain DSM 9941 / JCM 11954 / NBRC 16129 / PRD-1)</name>
    <dbReference type="NCBI Taxonomy" id="266117"/>
    <lineage>
        <taxon>Bacteria</taxon>
        <taxon>Bacillati</taxon>
        <taxon>Actinomycetota</taxon>
        <taxon>Rubrobacteria</taxon>
        <taxon>Rubrobacterales</taxon>
        <taxon>Rubrobacteraceae</taxon>
        <taxon>Rubrobacter</taxon>
    </lineage>
</organism>
<dbReference type="PANTHER" id="PTHR11820">
    <property type="entry name" value="ACYLPYRUVASE"/>
    <property type="match status" value="1"/>
</dbReference>
<name>Q1AX83_RUBXD</name>
<dbReference type="EC" id="4.1.1.68" evidence="3"/>
<evidence type="ECO:0000259" key="2">
    <source>
        <dbReference type="Pfam" id="PF01557"/>
    </source>
</evidence>
<dbReference type="STRING" id="266117.Rxyl_1029"/>
<dbReference type="OrthoDB" id="9805307at2"/>
<dbReference type="InterPro" id="IPR036663">
    <property type="entry name" value="Fumarylacetoacetase_C_sf"/>
</dbReference>
<protein>
    <submittedName>
        <fullName evidence="3">5-oxopent-3-ene-1,2,5-tricarboxylate decarboxylase</fullName>
        <ecNumber evidence="3">4.1.1.68</ecNumber>
    </submittedName>
</protein>
<keyword evidence="4" id="KW-1185">Reference proteome</keyword>
<dbReference type="Proteomes" id="UP000006637">
    <property type="component" value="Chromosome"/>
</dbReference>
<keyword evidence="1" id="KW-0479">Metal-binding</keyword>
<evidence type="ECO:0000256" key="1">
    <source>
        <dbReference type="ARBA" id="ARBA00022723"/>
    </source>
</evidence>
<evidence type="ECO:0000313" key="4">
    <source>
        <dbReference type="Proteomes" id="UP000006637"/>
    </source>
</evidence>
<dbReference type="SUPFAM" id="SSF56529">
    <property type="entry name" value="FAH"/>
    <property type="match status" value="1"/>
</dbReference>
<dbReference type="PhylomeDB" id="Q1AX83"/>
<gene>
    <name evidence="3" type="ordered locus">Rxyl_1029</name>
</gene>
<proteinExistence type="predicted"/>
<dbReference type="EMBL" id="CP000386">
    <property type="protein sequence ID" value="ABG03995.1"/>
    <property type="molecule type" value="Genomic_DNA"/>
</dbReference>
<dbReference type="Gene3D" id="3.90.850.10">
    <property type="entry name" value="Fumarylacetoacetase-like, C-terminal domain"/>
    <property type="match status" value="1"/>
</dbReference>
<feature type="domain" description="Fumarylacetoacetase-like C-terminal" evidence="2">
    <location>
        <begin position="57"/>
        <end position="254"/>
    </location>
</feature>
<evidence type="ECO:0000313" key="3">
    <source>
        <dbReference type="EMBL" id="ABG03995.1"/>
    </source>
</evidence>
<keyword evidence="3" id="KW-0456">Lyase</keyword>
<dbReference type="Pfam" id="PF01557">
    <property type="entry name" value="FAA_hydrolase"/>
    <property type="match status" value="1"/>
</dbReference>
<dbReference type="GO" id="GO:0018800">
    <property type="term" value="F:5-oxopent-3-ene-1,2,5-tricarboxylate decarboxylase activity"/>
    <property type="evidence" value="ECO:0007669"/>
    <property type="project" value="UniProtKB-EC"/>
</dbReference>
<sequence length="295" mass="32047">MSDMGFTEAIEAGYGVRVLHGGEPRWGRREGEEILLESGERIPEAGARYLAPAEPTKIIAVHLTYRSRVEEYGARVPPEPSYFLKPPTALNGHRGVVRWPAGTRFLNYEGELAVIVGRRMKGVGMEEALSCVAGYTCANDVGLHDFRHADRGSMLRVKGQDGFLPLGPEVVPASRFDPEDFALRTYLNGEVVQEGGAEDLLFGVAYQLADLCRLITLEPGDVVLTGTPANSRPMRPGDVVEVEIEGIGRLSNTVEEWEVDLSGPGERPEVSASTLHVALAVPEDEAERLAAGEAR</sequence>
<dbReference type="HOGENOM" id="CLU_028458_4_2_11"/>
<dbReference type="KEGG" id="rxy:Rxyl_1029"/>
<dbReference type="InterPro" id="IPR011234">
    <property type="entry name" value="Fumarylacetoacetase-like_C"/>
</dbReference>
<dbReference type="eggNOG" id="COG0179">
    <property type="taxonomic scope" value="Bacteria"/>
</dbReference>
<dbReference type="GO" id="GO:0046872">
    <property type="term" value="F:metal ion binding"/>
    <property type="evidence" value="ECO:0007669"/>
    <property type="project" value="UniProtKB-KW"/>
</dbReference>
<reference evidence="3 4" key="1">
    <citation type="submission" date="2006-06" db="EMBL/GenBank/DDBJ databases">
        <title>Complete sequence of Rubrobacter xylanophilus DSM 9941.</title>
        <authorList>
            <consortium name="US DOE Joint Genome Institute"/>
            <person name="Copeland A."/>
            <person name="Lucas S."/>
            <person name="Lapidus A."/>
            <person name="Barry K."/>
            <person name="Detter J.C."/>
            <person name="Glavina del Rio T."/>
            <person name="Hammon N."/>
            <person name="Israni S."/>
            <person name="Dalin E."/>
            <person name="Tice H."/>
            <person name="Pitluck S."/>
            <person name="Munk A.C."/>
            <person name="Brettin T."/>
            <person name="Bruce D."/>
            <person name="Han C."/>
            <person name="Tapia R."/>
            <person name="Gilna P."/>
            <person name="Schmutz J."/>
            <person name="Larimer F."/>
            <person name="Land M."/>
            <person name="Hauser L."/>
            <person name="Kyrpides N."/>
            <person name="Lykidis A."/>
            <person name="da Costa M.S."/>
            <person name="Rainey F.A."/>
            <person name="Empadinhas N."/>
            <person name="Jolivet E."/>
            <person name="Battista J.R."/>
            <person name="Richardson P."/>
        </authorList>
    </citation>
    <scope>NUCLEOTIDE SEQUENCE [LARGE SCALE GENOMIC DNA]</scope>
    <source>
        <strain evidence="4">DSM 9941 / NBRC 16129 / PRD-1</strain>
    </source>
</reference>
<accession>Q1AX83</accession>
<dbReference type="AlphaFoldDB" id="Q1AX83"/>